<feature type="compositionally biased region" description="Basic and acidic residues" evidence="1">
    <location>
        <begin position="506"/>
        <end position="523"/>
    </location>
</feature>
<dbReference type="Pfam" id="PF06985">
    <property type="entry name" value="HET"/>
    <property type="match status" value="2"/>
</dbReference>
<gene>
    <name evidence="3" type="ORF">B0A48_10070</name>
</gene>
<dbReference type="STRING" id="1507870.A0A1V8T3U6"/>
<keyword evidence="4" id="KW-1185">Reference proteome</keyword>
<sequence>MAQTSALSRSATTAELQGHEIRLLHFSNQRFNLSDEATRPLKLGTTTHERDVAPPYIALSYVWGDAKSQQTVIVDGRAVLMRRNLHAALLHIRQTIHKARKHPKRILGFDLSGRPRYSSELGQIAHIWADAQCIDQTNIYERNSQVRSMGETFKMATCVFAWTGVLSLSDSRILDKYYMYPHVPPELDQWAGIETLEITTASASQGAPTIDNQRISTGYKDIVSVVKRLSRAELFTRMWCAQELLVPKDLYFMCGTHVISFDHSQQLLALRASYRASKGTPYAPLQSLLVTFQEAKCLDPRDKVFAVLSLLKPDNTLRDVFPDYTLTQRNIILKTVLEIRRQHVKSSHSESLAKVAETCALLLKAFGVSHVCAGAVFTWLCKFGRTVVRGVEPVVAGSTAATALSFKYVGQPIVFSDSTLSSEALSWACFAPLDTEGNVQESDPDRWRGPEQKRYPLYGRLQKSPKQAEGPMLLAGDQNSTKTSPTERQTLSSDHTSTSTTALPRLADETHVGNKSSPCERKIWPRHRKGGPLNRRVIFPSIMI</sequence>
<evidence type="ECO:0000259" key="2">
    <source>
        <dbReference type="Pfam" id="PF06985"/>
    </source>
</evidence>
<protein>
    <recommendedName>
        <fullName evidence="2">Heterokaryon incompatibility domain-containing protein</fullName>
    </recommendedName>
</protein>
<dbReference type="InParanoid" id="A0A1V8T3U6"/>
<feature type="compositionally biased region" description="Polar residues" evidence="1">
    <location>
        <begin position="477"/>
        <end position="489"/>
    </location>
</feature>
<name>A0A1V8T3U6_9PEZI</name>
<feature type="compositionally biased region" description="Basic and acidic residues" evidence="1">
    <location>
        <begin position="443"/>
        <end position="454"/>
    </location>
</feature>
<reference evidence="4" key="1">
    <citation type="submission" date="2017-03" db="EMBL/GenBank/DDBJ databases">
        <title>Genomes of endolithic fungi from Antarctica.</title>
        <authorList>
            <person name="Coleine C."/>
            <person name="Masonjones S."/>
            <person name="Stajich J.E."/>
        </authorList>
    </citation>
    <scope>NUCLEOTIDE SEQUENCE [LARGE SCALE GENOMIC DNA]</scope>
    <source>
        <strain evidence="4">CCFEE 5527</strain>
    </source>
</reference>
<feature type="domain" description="Heterokaryon incompatibility" evidence="2">
    <location>
        <begin position="124"/>
        <end position="243"/>
    </location>
</feature>
<feature type="region of interest" description="Disordered" evidence="1">
    <location>
        <begin position="437"/>
        <end position="531"/>
    </location>
</feature>
<dbReference type="EMBL" id="NAJO01000018">
    <property type="protein sequence ID" value="OQO05974.1"/>
    <property type="molecule type" value="Genomic_DNA"/>
</dbReference>
<organism evidence="3 4">
    <name type="scientific">Cryoendolithus antarcticus</name>
    <dbReference type="NCBI Taxonomy" id="1507870"/>
    <lineage>
        <taxon>Eukaryota</taxon>
        <taxon>Fungi</taxon>
        <taxon>Dikarya</taxon>
        <taxon>Ascomycota</taxon>
        <taxon>Pezizomycotina</taxon>
        <taxon>Dothideomycetes</taxon>
        <taxon>Dothideomycetidae</taxon>
        <taxon>Cladosporiales</taxon>
        <taxon>Cladosporiaceae</taxon>
        <taxon>Cryoendolithus</taxon>
    </lineage>
</organism>
<comment type="caution">
    <text evidence="3">The sequence shown here is derived from an EMBL/GenBank/DDBJ whole genome shotgun (WGS) entry which is preliminary data.</text>
</comment>
<dbReference type="PANTHER" id="PTHR24148">
    <property type="entry name" value="ANKYRIN REPEAT DOMAIN-CONTAINING PROTEIN 39 HOMOLOG-RELATED"/>
    <property type="match status" value="1"/>
</dbReference>
<proteinExistence type="predicted"/>
<feature type="domain" description="Heterokaryon incompatibility" evidence="2">
    <location>
        <begin position="56"/>
        <end position="95"/>
    </location>
</feature>
<dbReference type="OrthoDB" id="194358at2759"/>
<accession>A0A1V8T3U6</accession>
<dbReference type="AlphaFoldDB" id="A0A1V8T3U6"/>
<dbReference type="InterPro" id="IPR010730">
    <property type="entry name" value="HET"/>
</dbReference>
<evidence type="ECO:0000313" key="4">
    <source>
        <dbReference type="Proteomes" id="UP000192596"/>
    </source>
</evidence>
<feature type="compositionally biased region" description="Low complexity" evidence="1">
    <location>
        <begin position="490"/>
        <end position="501"/>
    </location>
</feature>
<dbReference type="Proteomes" id="UP000192596">
    <property type="component" value="Unassembled WGS sequence"/>
</dbReference>
<evidence type="ECO:0000256" key="1">
    <source>
        <dbReference type="SAM" id="MobiDB-lite"/>
    </source>
</evidence>
<evidence type="ECO:0000313" key="3">
    <source>
        <dbReference type="EMBL" id="OQO05974.1"/>
    </source>
</evidence>
<dbReference type="PANTHER" id="PTHR24148:SF64">
    <property type="entry name" value="HETEROKARYON INCOMPATIBILITY DOMAIN-CONTAINING PROTEIN"/>
    <property type="match status" value="1"/>
</dbReference>
<dbReference type="InterPro" id="IPR052895">
    <property type="entry name" value="HetReg/Transcr_Mod"/>
</dbReference>